<feature type="region of interest" description="Disordered" evidence="1">
    <location>
        <begin position="91"/>
        <end position="116"/>
    </location>
</feature>
<organism evidence="3 4">
    <name type="scientific">Microtetraspora malaysiensis</name>
    <dbReference type="NCBI Taxonomy" id="161358"/>
    <lineage>
        <taxon>Bacteria</taxon>
        <taxon>Bacillati</taxon>
        <taxon>Actinomycetota</taxon>
        <taxon>Actinomycetes</taxon>
        <taxon>Streptosporangiales</taxon>
        <taxon>Streptosporangiaceae</taxon>
        <taxon>Microtetraspora</taxon>
    </lineage>
</organism>
<keyword evidence="2" id="KW-0732">Signal</keyword>
<feature type="compositionally biased region" description="Gly residues" evidence="1">
    <location>
        <begin position="95"/>
        <end position="105"/>
    </location>
</feature>
<accession>A0ABW6SND1</accession>
<comment type="caution">
    <text evidence="3">The sequence shown here is derived from an EMBL/GenBank/DDBJ whole genome shotgun (WGS) entry which is preliminary data.</text>
</comment>
<feature type="region of interest" description="Disordered" evidence="1">
    <location>
        <begin position="165"/>
        <end position="193"/>
    </location>
</feature>
<feature type="signal peptide" evidence="2">
    <location>
        <begin position="1"/>
        <end position="27"/>
    </location>
</feature>
<evidence type="ECO:0000313" key="3">
    <source>
        <dbReference type="EMBL" id="MFF3666491.1"/>
    </source>
</evidence>
<sequence length="314" mass="34976">MVKRITATLAVAVMGATALATATPAFADAPDDSRSPSPQVSQTPDASFYRADSRIVSVDVSPGTVVVRRHGSVSVTATVRTKDVKDVTIDVVEPRGGGHGGGHGHWGARKDDNPERLRGPKWDTKSQSWDFDWSHKTGTWTVHVEAFGYDGKVITADRTISVKHDDWQRPPAPQGPKATRINDFTASPKPVRKGNRLNLQGRLDVAQCYSDWYYDWDDYTGRWGRGDDCREGRGYWHDWHWLGGKDVDVYFLPRGSRTWKYVQTVETDGSGRFATKVRASQTGTWGVRFDGDRRLKGSEASAYVKVVGRGWGHR</sequence>
<feature type="region of interest" description="Disordered" evidence="1">
    <location>
        <begin position="27"/>
        <end position="46"/>
    </location>
</feature>
<name>A0ABW6SND1_9ACTN</name>
<evidence type="ECO:0000256" key="2">
    <source>
        <dbReference type="SAM" id="SignalP"/>
    </source>
</evidence>
<dbReference type="RefSeq" id="WP_387411036.1">
    <property type="nucleotide sequence ID" value="NZ_JBIASD010000007.1"/>
</dbReference>
<evidence type="ECO:0000313" key="4">
    <source>
        <dbReference type="Proteomes" id="UP001602013"/>
    </source>
</evidence>
<dbReference type="EMBL" id="JBIASD010000007">
    <property type="protein sequence ID" value="MFF3666491.1"/>
    <property type="molecule type" value="Genomic_DNA"/>
</dbReference>
<feature type="compositionally biased region" description="Polar residues" evidence="1">
    <location>
        <begin position="35"/>
        <end position="45"/>
    </location>
</feature>
<reference evidence="3 4" key="1">
    <citation type="submission" date="2024-10" db="EMBL/GenBank/DDBJ databases">
        <title>The Natural Products Discovery Center: Release of the First 8490 Sequenced Strains for Exploring Actinobacteria Biosynthetic Diversity.</title>
        <authorList>
            <person name="Kalkreuter E."/>
            <person name="Kautsar S.A."/>
            <person name="Yang D."/>
            <person name="Bader C.D."/>
            <person name="Teijaro C.N."/>
            <person name="Fluegel L."/>
            <person name="Davis C.M."/>
            <person name="Simpson J.R."/>
            <person name="Lauterbach L."/>
            <person name="Steele A.D."/>
            <person name="Gui C."/>
            <person name="Meng S."/>
            <person name="Li G."/>
            <person name="Viehrig K."/>
            <person name="Ye F."/>
            <person name="Su P."/>
            <person name="Kiefer A.F."/>
            <person name="Nichols A."/>
            <person name="Cepeda A.J."/>
            <person name="Yan W."/>
            <person name="Fan B."/>
            <person name="Jiang Y."/>
            <person name="Adhikari A."/>
            <person name="Zheng C.-J."/>
            <person name="Schuster L."/>
            <person name="Cowan T.M."/>
            <person name="Smanski M.J."/>
            <person name="Chevrette M.G."/>
            <person name="De Carvalho L.P.S."/>
            <person name="Shen B."/>
        </authorList>
    </citation>
    <scope>NUCLEOTIDE SEQUENCE [LARGE SCALE GENOMIC DNA]</scope>
    <source>
        <strain evidence="3 4">NPDC002173</strain>
    </source>
</reference>
<dbReference type="Proteomes" id="UP001602013">
    <property type="component" value="Unassembled WGS sequence"/>
</dbReference>
<keyword evidence="4" id="KW-1185">Reference proteome</keyword>
<proteinExistence type="predicted"/>
<gene>
    <name evidence="3" type="ORF">ACFYXI_12925</name>
</gene>
<feature type="chain" id="PRO_5047031308" evidence="2">
    <location>
        <begin position="28"/>
        <end position="314"/>
    </location>
</feature>
<protein>
    <submittedName>
        <fullName evidence="3">Uncharacterized protein</fullName>
    </submittedName>
</protein>
<evidence type="ECO:0000256" key="1">
    <source>
        <dbReference type="SAM" id="MobiDB-lite"/>
    </source>
</evidence>